<feature type="compositionally biased region" description="Basic and acidic residues" evidence="1">
    <location>
        <begin position="128"/>
        <end position="143"/>
    </location>
</feature>
<feature type="region of interest" description="Disordered" evidence="1">
    <location>
        <begin position="1"/>
        <end position="35"/>
    </location>
</feature>
<keyword evidence="3" id="KW-1185">Reference proteome</keyword>
<name>A0A1H9MBG4_9EURY</name>
<dbReference type="AlphaFoldDB" id="A0A1H9MBG4"/>
<dbReference type="OrthoDB" id="170354at2157"/>
<evidence type="ECO:0000313" key="2">
    <source>
        <dbReference type="EMBL" id="SER21036.1"/>
    </source>
</evidence>
<dbReference type="RefSeq" id="WP_090619161.1">
    <property type="nucleotide sequence ID" value="NZ_FOFD01000004.1"/>
</dbReference>
<feature type="compositionally biased region" description="Basic and acidic residues" evidence="1">
    <location>
        <begin position="100"/>
        <end position="115"/>
    </location>
</feature>
<evidence type="ECO:0000256" key="1">
    <source>
        <dbReference type="SAM" id="MobiDB-lite"/>
    </source>
</evidence>
<dbReference type="EMBL" id="FOFD01000004">
    <property type="protein sequence ID" value="SER21036.1"/>
    <property type="molecule type" value="Genomic_DNA"/>
</dbReference>
<accession>A0A1H9MBG4</accession>
<gene>
    <name evidence="2" type="ORF">SAMN04489841_3293</name>
</gene>
<dbReference type="Proteomes" id="UP000199114">
    <property type="component" value="Unassembled WGS sequence"/>
</dbReference>
<reference evidence="3" key="1">
    <citation type="submission" date="2016-10" db="EMBL/GenBank/DDBJ databases">
        <authorList>
            <person name="Varghese N."/>
            <person name="Submissions S."/>
        </authorList>
    </citation>
    <scope>NUCLEOTIDE SEQUENCE [LARGE SCALE GENOMIC DNA]</scope>
    <source>
        <strain evidence="3">DSM 25055</strain>
    </source>
</reference>
<proteinExistence type="predicted"/>
<organism evidence="2 3">
    <name type="scientific">Natrinema salaciae</name>
    <dbReference type="NCBI Taxonomy" id="1186196"/>
    <lineage>
        <taxon>Archaea</taxon>
        <taxon>Methanobacteriati</taxon>
        <taxon>Methanobacteriota</taxon>
        <taxon>Stenosarchaea group</taxon>
        <taxon>Halobacteria</taxon>
        <taxon>Halobacteriales</taxon>
        <taxon>Natrialbaceae</taxon>
        <taxon>Natrinema</taxon>
    </lineage>
</organism>
<feature type="compositionally biased region" description="Basic and acidic residues" evidence="1">
    <location>
        <begin position="1"/>
        <end position="16"/>
    </location>
</feature>
<sequence>MSDHNSRALEGLDRSDASISNARVRADGGTTDDTIRDCLTAIDSLTRTLHAAVQTEGANLESADPETRREAARHVRGIRAEVSQVGLLLVGPEAVIPYRPGDDPDRDSSPTDRPRSFTTTYLGPEAEALERQRGERRDENSDK</sequence>
<evidence type="ECO:0000313" key="3">
    <source>
        <dbReference type="Proteomes" id="UP000199114"/>
    </source>
</evidence>
<protein>
    <submittedName>
        <fullName evidence="2">Uncharacterized protein</fullName>
    </submittedName>
</protein>
<feature type="region of interest" description="Disordered" evidence="1">
    <location>
        <begin position="95"/>
        <end position="143"/>
    </location>
</feature>